<accession>A0A0E9T1L3</accession>
<protein>
    <submittedName>
        <fullName evidence="1">Uncharacterized protein</fullName>
    </submittedName>
</protein>
<reference evidence="1" key="1">
    <citation type="submission" date="2014-11" db="EMBL/GenBank/DDBJ databases">
        <authorList>
            <person name="Amaro Gonzalez C."/>
        </authorList>
    </citation>
    <scope>NUCLEOTIDE SEQUENCE</scope>
</reference>
<name>A0A0E9T1L3_ANGAN</name>
<dbReference type="AlphaFoldDB" id="A0A0E9T1L3"/>
<sequence length="54" mass="6536">MLIMTWQKLIYLTYYCKFEYCIFTSFGADFCALCFYVDLIRKIGDFAIYIISLY</sequence>
<dbReference type="EMBL" id="GBXM01061086">
    <property type="protein sequence ID" value="JAH47491.1"/>
    <property type="molecule type" value="Transcribed_RNA"/>
</dbReference>
<evidence type="ECO:0000313" key="1">
    <source>
        <dbReference type="EMBL" id="JAH47491.1"/>
    </source>
</evidence>
<proteinExistence type="predicted"/>
<organism evidence="1">
    <name type="scientific">Anguilla anguilla</name>
    <name type="common">European freshwater eel</name>
    <name type="synonym">Muraena anguilla</name>
    <dbReference type="NCBI Taxonomy" id="7936"/>
    <lineage>
        <taxon>Eukaryota</taxon>
        <taxon>Metazoa</taxon>
        <taxon>Chordata</taxon>
        <taxon>Craniata</taxon>
        <taxon>Vertebrata</taxon>
        <taxon>Euteleostomi</taxon>
        <taxon>Actinopterygii</taxon>
        <taxon>Neopterygii</taxon>
        <taxon>Teleostei</taxon>
        <taxon>Anguilliformes</taxon>
        <taxon>Anguillidae</taxon>
        <taxon>Anguilla</taxon>
    </lineage>
</organism>
<reference evidence="1" key="2">
    <citation type="journal article" date="2015" name="Fish Shellfish Immunol.">
        <title>Early steps in the European eel (Anguilla anguilla)-Vibrio vulnificus interaction in the gills: Role of the RtxA13 toxin.</title>
        <authorList>
            <person name="Callol A."/>
            <person name="Pajuelo D."/>
            <person name="Ebbesson L."/>
            <person name="Teles M."/>
            <person name="MacKenzie S."/>
            <person name="Amaro C."/>
        </authorList>
    </citation>
    <scope>NUCLEOTIDE SEQUENCE</scope>
</reference>